<accession>A0A9W8ZNC3</accession>
<dbReference type="Proteomes" id="UP001140510">
    <property type="component" value="Unassembled WGS sequence"/>
</dbReference>
<dbReference type="SUPFAM" id="SSF51110">
    <property type="entry name" value="alpha-D-mannose-specific plant lectins"/>
    <property type="match status" value="1"/>
</dbReference>
<evidence type="ECO:0000313" key="3">
    <source>
        <dbReference type="Proteomes" id="UP001140510"/>
    </source>
</evidence>
<dbReference type="OrthoDB" id="3827652at2759"/>
<dbReference type="SMART" id="SM00108">
    <property type="entry name" value="B_lectin"/>
    <property type="match status" value="1"/>
</dbReference>
<dbReference type="EMBL" id="JAPEVA010000003">
    <property type="protein sequence ID" value="KAJ4412210.1"/>
    <property type="molecule type" value="Genomic_DNA"/>
</dbReference>
<evidence type="ECO:0000259" key="1">
    <source>
        <dbReference type="PROSITE" id="PS50927"/>
    </source>
</evidence>
<evidence type="ECO:0000313" key="2">
    <source>
        <dbReference type="EMBL" id="KAJ4412210.1"/>
    </source>
</evidence>
<sequence>MSDQLHSDSNSSLYPGNDLWSSNRRARLAAQNDGNVVIYAVLSSGEERAIWSTDTQGRSWDRLCMNGNGELCLFVNSQGGDTAWKSGKGDWNTGIDGPFLLSMQNDGNLCVYGSGTRYVWGTQTHISQPIRFSQVTFVNASNGADVYPMIKNARGDKVLWNPREENTYWLLNQGQSKVADLNKDDYGGKVIGNIIKDDIGADKPCPVSLGFNVVFGDDVWTRSFTDNEFVYDSSSNQKVTIRKYGGLRDGDASYEGVQNI</sequence>
<dbReference type="InterPro" id="IPR001480">
    <property type="entry name" value="Bulb-type_lectin_dom"/>
</dbReference>
<organism evidence="2 3">
    <name type="scientific">Didymella pomorum</name>
    <dbReference type="NCBI Taxonomy" id="749634"/>
    <lineage>
        <taxon>Eukaryota</taxon>
        <taxon>Fungi</taxon>
        <taxon>Dikarya</taxon>
        <taxon>Ascomycota</taxon>
        <taxon>Pezizomycotina</taxon>
        <taxon>Dothideomycetes</taxon>
        <taxon>Pleosporomycetidae</taxon>
        <taxon>Pleosporales</taxon>
        <taxon>Pleosporineae</taxon>
        <taxon>Didymellaceae</taxon>
        <taxon>Didymella</taxon>
    </lineage>
</organism>
<name>A0A9W8ZNC3_9PLEO</name>
<comment type="caution">
    <text evidence="2">The sequence shown here is derived from an EMBL/GenBank/DDBJ whole genome shotgun (WGS) entry which is preliminary data.</text>
</comment>
<dbReference type="InterPro" id="IPR036426">
    <property type="entry name" value="Bulb-type_lectin_dom_sf"/>
</dbReference>
<dbReference type="Gene3D" id="2.90.10.10">
    <property type="entry name" value="Bulb-type lectin domain"/>
    <property type="match status" value="2"/>
</dbReference>
<proteinExistence type="predicted"/>
<keyword evidence="3" id="KW-1185">Reference proteome</keyword>
<feature type="domain" description="Bulb-type lectin" evidence="1">
    <location>
        <begin position="4"/>
        <end position="124"/>
    </location>
</feature>
<dbReference type="AlphaFoldDB" id="A0A9W8ZNC3"/>
<protein>
    <recommendedName>
        <fullName evidence="1">Bulb-type lectin domain-containing protein</fullName>
    </recommendedName>
</protein>
<gene>
    <name evidence="2" type="ORF">N0V91_000678</name>
</gene>
<dbReference type="PROSITE" id="PS50927">
    <property type="entry name" value="BULB_LECTIN"/>
    <property type="match status" value="1"/>
</dbReference>
<reference evidence="2" key="1">
    <citation type="submission" date="2022-10" db="EMBL/GenBank/DDBJ databases">
        <title>Tapping the CABI collections for fungal endophytes: first genome assemblies for Collariella, Neodidymelliopsis, Ascochyta clinopodiicola, Didymella pomorum, Didymosphaeria variabile, Neocosmospora piperis and Neocucurbitaria cava.</title>
        <authorList>
            <person name="Hill R."/>
        </authorList>
    </citation>
    <scope>NUCLEOTIDE SEQUENCE</scope>
    <source>
        <strain evidence="2">IMI 355091</strain>
    </source>
</reference>